<organism evidence="2 3">
    <name type="scientific">Caenorhabditis nigoni</name>
    <dbReference type="NCBI Taxonomy" id="1611254"/>
    <lineage>
        <taxon>Eukaryota</taxon>
        <taxon>Metazoa</taxon>
        <taxon>Ecdysozoa</taxon>
        <taxon>Nematoda</taxon>
        <taxon>Chromadorea</taxon>
        <taxon>Rhabditida</taxon>
        <taxon>Rhabditina</taxon>
        <taxon>Rhabditomorpha</taxon>
        <taxon>Rhabditoidea</taxon>
        <taxon>Rhabditidae</taxon>
        <taxon>Peloderinae</taxon>
        <taxon>Caenorhabditis</taxon>
    </lineage>
</organism>
<sequence length="151" mass="17033">MAPNTTIAVQGPSTFIDWTQLFNEEANEWSEKAPKKTSGKKNYTSPYSTSDPSATVVKKRSQKATNVDKPKRTKKSAQKPVKPVNEPEKIVPEESVAPESPEKKNKKIKRIPIPKNETAADMMLRAFELPDDDSDARGLLMFGIYHSKYFY</sequence>
<dbReference type="EMBL" id="PDUG01000001">
    <property type="protein sequence ID" value="PIC52840.1"/>
    <property type="molecule type" value="Genomic_DNA"/>
</dbReference>
<reference evidence="3" key="1">
    <citation type="submission" date="2017-10" db="EMBL/GenBank/DDBJ databases">
        <title>Rapid genome shrinkage in a self-fertile nematode reveals novel sperm competition proteins.</title>
        <authorList>
            <person name="Yin D."/>
            <person name="Schwarz E.M."/>
            <person name="Thomas C.G."/>
            <person name="Felde R.L."/>
            <person name="Korf I.F."/>
            <person name="Cutter A.D."/>
            <person name="Schartner C.M."/>
            <person name="Ralston E.J."/>
            <person name="Meyer B.J."/>
            <person name="Haag E.S."/>
        </authorList>
    </citation>
    <scope>NUCLEOTIDE SEQUENCE [LARGE SCALE GENOMIC DNA]</scope>
    <source>
        <strain evidence="3">JU1422</strain>
    </source>
</reference>
<dbReference type="OrthoDB" id="5886824at2759"/>
<evidence type="ECO:0000313" key="3">
    <source>
        <dbReference type="Proteomes" id="UP000230233"/>
    </source>
</evidence>
<feature type="compositionally biased region" description="Polar residues" evidence="1">
    <location>
        <begin position="40"/>
        <end position="53"/>
    </location>
</feature>
<dbReference type="AlphaFoldDB" id="A0A2G5VMG3"/>
<keyword evidence="3" id="KW-1185">Reference proteome</keyword>
<evidence type="ECO:0000313" key="2">
    <source>
        <dbReference type="EMBL" id="PIC52840.1"/>
    </source>
</evidence>
<gene>
    <name evidence="2" type="primary">Cnig_chr_I.g278</name>
    <name evidence="2" type="ORF">B9Z55_000278</name>
</gene>
<accession>A0A2G5VMG3</accession>
<protein>
    <submittedName>
        <fullName evidence="2">Uncharacterized protein</fullName>
    </submittedName>
</protein>
<name>A0A2G5VMG3_9PELO</name>
<evidence type="ECO:0000256" key="1">
    <source>
        <dbReference type="SAM" id="MobiDB-lite"/>
    </source>
</evidence>
<dbReference type="Proteomes" id="UP000230233">
    <property type="component" value="Chromosome I"/>
</dbReference>
<feature type="region of interest" description="Disordered" evidence="1">
    <location>
        <begin position="27"/>
        <end position="113"/>
    </location>
</feature>
<proteinExistence type="predicted"/>
<comment type="caution">
    <text evidence="2">The sequence shown here is derived from an EMBL/GenBank/DDBJ whole genome shotgun (WGS) entry which is preliminary data.</text>
</comment>